<evidence type="ECO:0000256" key="3">
    <source>
        <dbReference type="ARBA" id="ARBA00022525"/>
    </source>
</evidence>
<dbReference type="Proteomes" id="UP001187192">
    <property type="component" value="Unassembled WGS sequence"/>
</dbReference>
<dbReference type="Gene3D" id="3.40.50.200">
    <property type="entry name" value="Peptidase S8/S53 domain"/>
    <property type="match status" value="1"/>
</dbReference>
<evidence type="ECO:0000256" key="1">
    <source>
        <dbReference type="ARBA" id="ARBA00004613"/>
    </source>
</evidence>
<dbReference type="PROSITE" id="PS51892">
    <property type="entry name" value="SUBTILASE"/>
    <property type="match status" value="1"/>
</dbReference>
<evidence type="ECO:0008006" key="17">
    <source>
        <dbReference type="Google" id="ProtNLM"/>
    </source>
</evidence>
<evidence type="ECO:0000259" key="14">
    <source>
        <dbReference type="Pfam" id="PF17766"/>
    </source>
</evidence>
<dbReference type="FunFam" id="3.40.50.200:FF:000006">
    <property type="entry name" value="Subtilisin-like protease SBT1.5"/>
    <property type="match status" value="1"/>
</dbReference>
<evidence type="ECO:0000313" key="16">
    <source>
        <dbReference type="Proteomes" id="UP001187192"/>
    </source>
</evidence>
<accession>A0AA87ZCT4</accession>
<dbReference type="InterPro" id="IPR045051">
    <property type="entry name" value="SBT"/>
</dbReference>
<comment type="similarity">
    <text evidence="2 10">Belongs to the peptidase S8 family.</text>
</comment>
<evidence type="ECO:0000256" key="10">
    <source>
        <dbReference type="PROSITE-ProRule" id="PRU01240"/>
    </source>
</evidence>
<gene>
    <name evidence="15" type="ORF">TIFTF001_002724</name>
</gene>
<evidence type="ECO:0000256" key="8">
    <source>
        <dbReference type="ARBA" id="ARBA00023180"/>
    </source>
</evidence>
<protein>
    <recommendedName>
        <fullName evidence="17">Subtilisin-like protease SBT1.9</fullName>
    </recommendedName>
</protein>
<evidence type="ECO:0000256" key="2">
    <source>
        <dbReference type="ARBA" id="ARBA00011073"/>
    </source>
</evidence>
<dbReference type="Gramene" id="FCD_00006329-RA">
    <property type="protein sequence ID" value="FCD_00006329-RA:cds"/>
    <property type="gene ID" value="FCD_00006329"/>
</dbReference>
<comment type="caution">
    <text evidence="15">The sequence shown here is derived from an EMBL/GenBank/DDBJ whole genome shotgun (WGS) entry which is preliminary data.</text>
</comment>
<feature type="domain" description="Subtilisin-like protease fibronectin type-III" evidence="14">
    <location>
        <begin position="654"/>
        <end position="759"/>
    </location>
</feature>
<dbReference type="InterPro" id="IPR037045">
    <property type="entry name" value="S8pro/Inhibitor_I9_sf"/>
</dbReference>
<feature type="signal peptide" evidence="11">
    <location>
        <begin position="1"/>
        <end position="30"/>
    </location>
</feature>
<keyword evidence="5 11" id="KW-0732">Signal</keyword>
<reference evidence="15" key="1">
    <citation type="submission" date="2023-07" db="EMBL/GenBank/DDBJ databases">
        <title>draft genome sequence of fig (Ficus carica).</title>
        <authorList>
            <person name="Takahashi T."/>
            <person name="Nishimura K."/>
        </authorList>
    </citation>
    <scope>NUCLEOTIDE SEQUENCE</scope>
</reference>
<feature type="domain" description="Peptidase S8/S53" evidence="12">
    <location>
        <begin position="140"/>
        <end position="578"/>
    </location>
</feature>
<dbReference type="GO" id="GO:0009609">
    <property type="term" value="P:response to symbiotic bacterium"/>
    <property type="evidence" value="ECO:0007669"/>
    <property type="project" value="UniProtKB-ARBA"/>
</dbReference>
<feature type="active site" description="Charge relay system" evidence="9 10">
    <location>
        <position position="542"/>
    </location>
</feature>
<dbReference type="GO" id="GO:0006508">
    <property type="term" value="P:proteolysis"/>
    <property type="evidence" value="ECO:0007669"/>
    <property type="project" value="UniProtKB-KW"/>
</dbReference>
<feature type="domain" description="Inhibitor I9" evidence="13">
    <location>
        <begin position="34"/>
        <end position="114"/>
    </location>
</feature>
<feature type="chain" id="PRO_5041666944" description="Subtilisin-like protease SBT1.9" evidence="11">
    <location>
        <begin position="31"/>
        <end position="768"/>
    </location>
</feature>
<keyword evidence="7 10" id="KW-0720">Serine protease</keyword>
<dbReference type="PROSITE" id="PS00138">
    <property type="entry name" value="SUBTILASE_SER"/>
    <property type="match status" value="1"/>
</dbReference>
<dbReference type="Pfam" id="PF05922">
    <property type="entry name" value="Inhibitor_I9"/>
    <property type="match status" value="1"/>
</dbReference>
<dbReference type="SUPFAM" id="SSF52743">
    <property type="entry name" value="Subtilisin-like"/>
    <property type="match status" value="1"/>
</dbReference>
<evidence type="ECO:0000256" key="5">
    <source>
        <dbReference type="ARBA" id="ARBA00022729"/>
    </source>
</evidence>
<dbReference type="CDD" id="cd02120">
    <property type="entry name" value="PA_subtilisin_like"/>
    <property type="match status" value="1"/>
</dbReference>
<comment type="subcellular location">
    <subcellularLocation>
        <location evidence="1">Secreted</location>
    </subcellularLocation>
</comment>
<dbReference type="GO" id="GO:0004252">
    <property type="term" value="F:serine-type endopeptidase activity"/>
    <property type="evidence" value="ECO:0007669"/>
    <property type="project" value="UniProtKB-UniRule"/>
</dbReference>
<evidence type="ECO:0000256" key="7">
    <source>
        <dbReference type="ARBA" id="ARBA00022825"/>
    </source>
</evidence>
<dbReference type="AlphaFoldDB" id="A0AA87ZCT4"/>
<proteinExistence type="inferred from homology"/>
<sequence>MATLASKQLPSTTFLFAIVITFLFFHLTSAQPRTYIVHMDKSAMPRAFSSRQSWFKSTLSSISENSIPPISISSKLIHTYTNSIHGFSATLTVSELESLKNIPGFVHSTPDYPLNPHTTHTPEFLGLSSASGLWPASCFGEGVVIGVVDSGVWPESESFGDGGMTDAPANWKGKCESGQEFNSSLCNKKLIGARFYNAGIRANLPEINITMNSPRDDEGHGSHTASTAVGNFVKGASYLGYAAGTARGMAPRARLAIYKAIWGGSVYSSDALAAIDQAIEDGVDVLSLSLGFNLGKDKFFEDDAVALATFAAMEKGIFVAASAGNNGHLPGTINNGAPWLTTVGAGIVDRQFEGDLVLENGTKIAFGSLYAGNYSGLQVPLLLIDTCTDVERLRKIKNKIIVCRESENVSLEDQIEAVKCARSISGAVFITDYKLWGEFYHYTFAASFISVEDGEKVINYINKTKNPTGALEFRKTVLGTKPAPRVDEYSSRGPFVRSPSVLKPDVLAPGSSILAAWSPVSSVAKVQSQPLFSNFNIISGTSMAAPHVAGVGALIKAVHPDWSPAGIRSAIMTTANPLDNTRSPIKDAGNFDHEASPLDIGAGFIVPSKAVDPGLIYDATTEDYVKLLCALNYTAMQIQIITKSKHSCDEKSSDLNYPSFVAYFDDFEGSGSDEKVVREFTRTVTNVGKARSIYRANLTGMSGLKVDVEPKKLVFEKKFEKQSYKLTVEGPRYLEEEVAKGSLIWVEKSRKYVVRSPIVATNIDPMTT</sequence>
<keyword evidence="6 10" id="KW-0378">Hydrolase</keyword>
<evidence type="ECO:0000256" key="9">
    <source>
        <dbReference type="PIRSR" id="PIRSR615500-1"/>
    </source>
</evidence>
<feature type="active site" description="Charge relay system" evidence="9 10">
    <location>
        <position position="149"/>
    </location>
</feature>
<keyword evidence="16" id="KW-1185">Reference proteome</keyword>
<dbReference type="PANTHER" id="PTHR10795">
    <property type="entry name" value="PROPROTEIN CONVERTASE SUBTILISIN/KEXIN"/>
    <property type="match status" value="1"/>
</dbReference>
<dbReference type="FunFam" id="3.30.70.80:FF:000003">
    <property type="entry name" value="Subtilisin-like protease SBT1.9"/>
    <property type="match status" value="1"/>
</dbReference>
<dbReference type="Pfam" id="PF17766">
    <property type="entry name" value="fn3_6"/>
    <property type="match status" value="1"/>
</dbReference>
<organism evidence="15 16">
    <name type="scientific">Ficus carica</name>
    <name type="common">Common fig</name>
    <dbReference type="NCBI Taxonomy" id="3494"/>
    <lineage>
        <taxon>Eukaryota</taxon>
        <taxon>Viridiplantae</taxon>
        <taxon>Streptophyta</taxon>
        <taxon>Embryophyta</taxon>
        <taxon>Tracheophyta</taxon>
        <taxon>Spermatophyta</taxon>
        <taxon>Magnoliopsida</taxon>
        <taxon>eudicotyledons</taxon>
        <taxon>Gunneridae</taxon>
        <taxon>Pentapetalae</taxon>
        <taxon>rosids</taxon>
        <taxon>fabids</taxon>
        <taxon>Rosales</taxon>
        <taxon>Moraceae</taxon>
        <taxon>Ficeae</taxon>
        <taxon>Ficus</taxon>
    </lineage>
</organism>
<evidence type="ECO:0000313" key="15">
    <source>
        <dbReference type="EMBL" id="GMN30170.1"/>
    </source>
</evidence>
<evidence type="ECO:0000256" key="4">
    <source>
        <dbReference type="ARBA" id="ARBA00022670"/>
    </source>
</evidence>
<dbReference type="Gene3D" id="3.30.70.80">
    <property type="entry name" value="Peptidase S8 propeptide/proteinase inhibitor I9"/>
    <property type="match status" value="1"/>
</dbReference>
<dbReference type="EMBL" id="BTGU01000002">
    <property type="protein sequence ID" value="GMN30170.1"/>
    <property type="molecule type" value="Genomic_DNA"/>
</dbReference>
<evidence type="ECO:0000256" key="11">
    <source>
        <dbReference type="SAM" id="SignalP"/>
    </source>
</evidence>
<dbReference type="InterPro" id="IPR041469">
    <property type="entry name" value="Subtilisin-like_FN3"/>
</dbReference>
<dbReference type="InterPro" id="IPR010259">
    <property type="entry name" value="S8pro/Inhibitor_I9"/>
</dbReference>
<dbReference type="Gene3D" id="3.50.30.30">
    <property type="match status" value="1"/>
</dbReference>
<keyword evidence="3" id="KW-0964">Secreted</keyword>
<dbReference type="PRINTS" id="PR00723">
    <property type="entry name" value="SUBTILISIN"/>
</dbReference>
<dbReference type="CDD" id="cd04852">
    <property type="entry name" value="Peptidases_S8_3"/>
    <property type="match status" value="1"/>
</dbReference>
<evidence type="ECO:0000259" key="13">
    <source>
        <dbReference type="Pfam" id="PF05922"/>
    </source>
</evidence>
<name>A0AA87ZCT4_FICCA</name>
<dbReference type="InterPro" id="IPR023828">
    <property type="entry name" value="Peptidase_S8_Ser-AS"/>
</dbReference>
<dbReference type="Gene3D" id="2.60.40.2310">
    <property type="match status" value="1"/>
</dbReference>
<evidence type="ECO:0000259" key="12">
    <source>
        <dbReference type="Pfam" id="PF00082"/>
    </source>
</evidence>
<dbReference type="InterPro" id="IPR015500">
    <property type="entry name" value="Peptidase_S8_subtilisin-rel"/>
</dbReference>
<dbReference type="Pfam" id="PF00082">
    <property type="entry name" value="Peptidase_S8"/>
    <property type="match status" value="1"/>
</dbReference>
<feature type="active site" description="Charge relay system" evidence="9 10">
    <location>
        <position position="220"/>
    </location>
</feature>
<keyword evidence="8" id="KW-0325">Glycoprotein</keyword>
<dbReference type="GO" id="GO:0005576">
    <property type="term" value="C:extracellular region"/>
    <property type="evidence" value="ECO:0007669"/>
    <property type="project" value="UniProtKB-SubCell"/>
</dbReference>
<dbReference type="InterPro" id="IPR000209">
    <property type="entry name" value="Peptidase_S8/S53_dom"/>
</dbReference>
<dbReference type="InterPro" id="IPR036852">
    <property type="entry name" value="Peptidase_S8/S53_dom_sf"/>
</dbReference>
<dbReference type="InterPro" id="IPR034197">
    <property type="entry name" value="Peptidases_S8_3"/>
</dbReference>
<keyword evidence="4 10" id="KW-0645">Protease</keyword>
<evidence type="ECO:0000256" key="6">
    <source>
        <dbReference type="ARBA" id="ARBA00022801"/>
    </source>
</evidence>